<protein>
    <recommendedName>
        <fullName evidence="3">DUF1501 domain-containing protein</fullName>
    </recommendedName>
</protein>
<proteinExistence type="predicted"/>
<dbReference type="Pfam" id="PF07394">
    <property type="entry name" value="DUF1501"/>
    <property type="match status" value="1"/>
</dbReference>
<gene>
    <name evidence="1" type="ORF">HCR_00280</name>
</gene>
<dbReference type="InterPro" id="IPR010869">
    <property type="entry name" value="DUF1501"/>
</dbReference>
<organism evidence="1 2">
    <name type="scientific">Hydrogenimonas cancrithermarum</name>
    <dbReference type="NCBI Taxonomy" id="2993563"/>
    <lineage>
        <taxon>Bacteria</taxon>
        <taxon>Pseudomonadati</taxon>
        <taxon>Campylobacterota</taxon>
        <taxon>Epsilonproteobacteria</taxon>
        <taxon>Campylobacterales</taxon>
        <taxon>Hydrogenimonadaceae</taxon>
        <taxon>Hydrogenimonas</taxon>
    </lineage>
</organism>
<name>A0ABM8FK50_9BACT</name>
<evidence type="ECO:0000313" key="2">
    <source>
        <dbReference type="Proteomes" id="UP001321445"/>
    </source>
</evidence>
<evidence type="ECO:0008006" key="3">
    <source>
        <dbReference type="Google" id="ProtNLM"/>
    </source>
</evidence>
<evidence type="ECO:0000313" key="1">
    <source>
        <dbReference type="EMBL" id="BDY11716.1"/>
    </source>
</evidence>
<reference evidence="1 2" key="1">
    <citation type="submission" date="2023-03" db="EMBL/GenBank/DDBJ databases">
        <title>Description of Hydrogenimonas sp. ISO32.</title>
        <authorList>
            <person name="Mino S."/>
            <person name="Fukazawa S."/>
            <person name="Sawabe T."/>
        </authorList>
    </citation>
    <scope>NUCLEOTIDE SEQUENCE [LARGE SCALE GENOMIC DNA]</scope>
    <source>
        <strain evidence="1 2">ISO32</strain>
    </source>
</reference>
<accession>A0ABM8FK50</accession>
<dbReference type="PROSITE" id="PS51318">
    <property type="entry name" value="TAT"/>
    <property type="match status" value="1"/>
</dbReference>
<sequence length="458" mass="50992">MKRHNIKEEHIDRRDFLKGVGALGISSIFPLSLRSAGLDYESIAFDSGVYERNDAQTIIVYLYGGPSELAGNMTNIEAISQMSQNPYPLDDERYIKLTKDDFWGNAGGYAMQRMLESGDMNLFRTCYRTVDDTKAHGECTSQAQRGKETAGGAGIVANLASILYHKGVVSEPSGTDDIGKSIPFVTMEGESTFFTEDELNLDPFLKPVAFGSGSDNPYRRGGGYERHLLNRETNTTLGSYFDSLSQRYSREGKIKESFERRVTLEKFANEINEIELPEGIDYPENNVFGSRLKTAMNLLIHNEHTKVVSMGSPGLGGWDDHSNAIDRYTRRMTDLMEAIETAMAHMKAVGKSNINIVVFGEFGRNVNYNNSLGWDHGNNQNVYWFGGGDYMNRLGIVGETEVTGSGTRLYTRPKNFGTSGASYHFQVFSVAATIYRLYGIQNPEILTNGNSVIRDLLS</sequence>
<dbReference type="EMBL" id="AP027370">
    <property type="protein sequence ID" value="BDY11716.1"/>
    <property type="molecule type" value="Genomic_DNA"/>
</dbReference>
<dbReference type="Proteomes" id="UP001321445">
    <property type="component" value="Chromosome"/>
</dbReference>
<keyword evidence="2" id="KW-1185">Reference proteome</keyword>
<dbReference type="InterPro" id="IPR006311">
    <property type="entry name" value="TAT_signal"/>
</dbReference>